<accession>A0A0B9AWY9</accession>
<dbReference type="EMBL" id="JTJZ01000013">
    <property type="protein sequence ID" value="KHS53836.1"/>
    <property type="molecule type" value="Genomic_DNA"/>
</dbReference>
<dbReference type="PATRIC" id="fig|1703.6.peg.473"/>
<evidence type="ECO:0000313" key="5">
    <source>
        <dbReference type="Proteomes" id="UP000031488"/>
    </source>
</evidence>
<dbReference type="SUPFAM" id="SSF50475">
    <property type="entry name" value="FMN-binding split barrel"/>
    <property type="match status" value="1"/>
</dbReference>
<dbReference type="InterPro" id="IPR002563">
    <property type="entry name" value="Flavin_Rdtase-like_dom"/>
</dbReference>
<dbReference type="OrthoDB" id="3176898at2"/>
<evidence type="ECO:0000259" key="3">
    <source>
        <dbReference type="SMART" id="SM00903"/>
    </source>
</evidence>
<sequence>MSTSGLDDLMGSVDSPLIVVTTSAEGERAGCLVGFHSQASIDPEHYCFWLSKANHTYRVALRSERFAVHFLTDVDRESARHFGSLSGMETDKFAGLDFTVTEDGVPLLADLPNRLIVERIAMLDDGSDHVCLTARVLATETTGGFASLRPSQLGDLTPGHSAEERAIRP</sequence>
<evidence type="ECO:0000313" key="4">
    <source>
        <dbReference type="EMBL" id="KHS53836.1"/>
    </source>
</evidence>
<dbReference type="Gene3D" id="2.30.110.10">
    <property type="entry name" value="Electron Transport, Fmn-binding Protein, Chain A"/>
    <property type="match status" value="1"/>
</dbReference>
<comment type="caution">
    <text evidence="4">The sequence shown here is derived from an EMBL/GenBank/DDBJ whole genome shotgun (WGS) entry which is preliminary data.</text>
</comment>
<feature type="region of interest" description="Disordered" evidence="2">
    <location>
        <begin position="148"/>
        <end position="169"/>
    </location>
</feature>
<keyword evidence="5" id="KW-1185">Reference proteome</keyword>
<dbReference type="Proteomes" id="UP000031488">
    <property type="component" value="Unassembled WGS sequence"/>
</dbReference>
<evidence type="ECO:0000256" key="1">
    <source>
        <dbReference type="ARBA" id="ARBA00023002"/>
    </source>
</evidence>
<dbReference type="InterPro" id="IPR050268">
    <property type="entry name" value="NADH-dep_flavin_reductase"/>
</dbReference>
<name>A0A0B9AWY9_BRELN</name>
<organism evidence="4 5">
    <name type="scientific">Brevibacterium linens</name>
    <dbReference type="NCBI Taxonomy" id="1703"/>
    <lineage>
        <taxon>Bacteria</taxon>
        <taxon>Bacillati</taxon>
        <taxon>Actinomycetota</taxon>
        <taxon>Actinomycetes</taxon>
        <taxon>Micrococcales</taxon>
        <taxon>Brevibacteriaceae</taxon>
        <taxon>Brevibacterium</taxon>
    </lineage>
</organism>
<dbReference type="Pfam" id="PF01613">
    <property type="entry name" value="Flavin_Reduct"/>
    <property type="match status" value="1"/>
</dbReference>
<dbReference type="GO" id="GO:0010181">
    <property type="term" value="F:FMN binding"/>
    <property type="evidence" value="ECO:0007669"/>
    <property type="project" value="InterPro"/>
</dbReference>
<dbReference type="AlphaFoldDB" id="A0A0B9AWY9"/>
<dbReference type="SMART" id="SM00903">
    <property type="entry name" value="Flavin_Reduct"/>
    <property type="match status" value="1"/>
</dbReference>
<dbReference type="GO" id="GO:0042602">
    <property type="term" value="F:riboflavin reductase (NADPH) activity"/>
    <property type="evidence" value="ECO:0007669"/>
    <property type="project" value="TreeGrafter"/>
</dbReference>
<dbReference type="PANTHER" id="PTHR30466">
    <property type="entry name" value="FLAVIN REDUCTASE"/>
    <property type="match status" value="1"/>
</dbReference>
<keyword evidence="1" id="KW-0560">Oxidoreductase</keyword>
<feature type="domain" description="Flavin reductase like" evidence="3">
    <location>
        <begin position="10"/>
        <end position="147"/>
    </location>
</feature>
<dbReference type="InterPro" id="IPR012349">
    <property type="entry name" value="Split_barrel_FMN-bd"/>
</dbReference>
<proteinExistence type="predicted"/>
<evidence type="ECO:0000256" key="2">
    <source>
        <dbReference type="SAM" id="MobiDB-lite"/>
    </source>
</evidence>
<reference evidence="4 5" key="1">
    <citation type="submission" date="2014-11" db="EMBL/GenBank/DDBJ databases">
        <title>Draft Genome Sequence of Brevibacterium linens AE038-8.</title>
        <authorList>
            <person name="Maizel D."/>
            <person name="Utturkar S.M."/>
            <person name="Brown S.D."/>
            <person name="Ferrero M."/>
            <person name="Rosen B.P."/>
        </authorList>
    </citation>
    <scope>NUCLEOTIDE SEQUENCE [LARGE SCALE GENOMIC DNA]</scope>
    <source>
        <strain evidence="4 5">AE038-8</strain>
    </source>
</reference>
<gene>
    <name evidence="4" type="ORF">AE0388_0591</name>
</gene>
<dbReference type="RefSeq" id="WP_039206929.1">
    <property type="nucleotide sequence ID" value="NZ_JTJZ01000013.1"/>
</dbReference>
<dbReference type="PANTHER" id="PTHR30466:SF15">
    <property type="entry name" value="POSSIBLE OXIDOREDUCTASE"/>
    <property type="match status" value="1"/>
</dbReference>
<protein>
    <submittedName>
        <fullName evidence="4">Flavin reductase domain protein FMN-binding protein</fullName>
    </submittedName>
</protein>